<dbReference type="PANTHER" id="PTHR30616">
    <property type="entry name" value="UNCHARACTERIZED PROTEIN YFIH"/>
    <property type="match status" value="1"/>
</dbReference>
<dbReference type="PANTHER" id="PTHR30616:SF2">
    <property type="entry name" value="PURINE NUCLEOSIDE PHOSPHORYLASE LACC1"/>
    <property type="match status" value="1"/>
</dbReference>
<evidence type="ECO:0000313" key="14">
    <source>
        <dbReference type="Proteomes" id="UP000501868"/>
    </source>
</evidence>
<evidence type="ECO:0000256" key="5">
    <source>
        <dbReference type="ARBA" id="ARBA00022679"/>
    </source>
</evidence>
<dbReference type="AlphaFoldDB" id="A0A6H1P1P8"/>
<comment type="catalytic activity">
    <reaction evidence="10">
        <text>adenosine + phosphate = alpha-D-ribose 1-phosphate + adenine</text>
        <dbReference type="Rhea" id="RHEA:27642"/>
        <dbReference type="ChEBI" id="CHEBI:16335"/>
        <dbReference type="ChEBI" id="CHEBI:16708"/>
        <dbReference type="ChEBI" id="CHEBI:43474"/>
        <dbReference type="ChEBI" id="CHEBI:57720"/>
        <dbReference type="EC" id="2.4.2.1"/>
    </reaction>
    <physiologicalReaction direction="left-to-right" evidence="10">
        <dbReference type="Rhea" id="RHEA:27643"/>
    </physiologicalReaction>
</comment>
<keyword evidence="6" id="KW-0479">Metal-binding</keyword>
<dbReference type="GO" id="GO:0005507">
    <property type="term" value="F:copper ion binding"/>
    <property type="evidence" value="ECO:0007669"/>
    <property type="project" value="TreeGrafter"/>
</dbReference>
<reference evidence="13 14" key="2">
    <citation type="submission" date="2020-04" db="EMBL/GenBank/DDBJ databases">
        <authorList>
            <person name="Fomenkov A."/>
            <person name="Anton B.P."/>
            <person name="Roberts R.J."/>
        </authorList>
    </citation>
    <scope>NUCLEOTIDE SEQUENCE [LARGE SCALE GENOMIC DNA]</scope>
    <source>
        <strain evidence="13 14">S2</strain>
    </source>
</reference>
<name>A0A6H1P1P8_PRIMG</name>
<dbReference type="InterPro" id="IPR038371">
    <property type="entry name" value="Cu_polyphenol_OxRdtase_sf"/>
</dbReference>
<dbReference type="Proteomes" id="UP000501868">
    <property type="component" value="Chromosome"/>
</dbReference>
<protein>
    <recommendedName>
        <fullName evidence="12">Purine nucleoside phosphorylase</fullName>
    </recommendedName>
</protein>
<reference evidence="13 14" key="1">
    <citation type="submission" date="2020-04" db="EMBL/GenBank/DDBJ databases">
        <title>Genome-Wide Identification of 5-Methylcytosine Sites in Bacterial Genomes By High-Throughput Sequencing of MspJI Restriction Fragments.</title>
        <authorList>
            <person name="Wu V."/>
        </authorList>
    </citation>
    <scope>NUCLEOTIDE SEQUENCE [LARGE SCALE GENOMIC DNA]</scope>
    <source>
        <strain evidence="13 14">S2</strain>
    </source>
</reference>
<gene>
    <name evidence="13" type="primary">pgeF</name>
    <name evidence="13" type="ORF">HFZ78_12140</name>
</gene>
<dbReference type="EMBL" id="CP051128">
    <property type="protein sequence ID" value="QIZ07372.1"/>
    <property type="molecule type" value="Genomic_DNA"/>
</dbReference>
<comment type="cofactor">
    <cofactor evidence="2">
        <name>Zn(2+)</name>
        <dbReference type="ChEBI" id="CHEBI:29105"/>
    </cofactor>
</comment>
<dbReference type="SUPFAM" id="SSF64438">
    <property type="entry name" value="CNF1/YfiH-like putative cysteine hydrolases"/>
    <property type="match status" value="1"/>
</dbReference>
<dbReference type="Pfam" id="PF02578">
    <property type="entry name" value="Cu-oxidase_4"/>
    <property type="match status" value="1"/>
</dbReference>
<evidence type="ECO:0000256" key="9">
    <source>
        <dbReference type="ARBA" id="ARBA00047989"/>
    </source>
</evidence>
<evidence type="ECO:0000256" key="4">
    <source>
        <dbReference type="ARBA" id="ARBA00007353"/>
    </source>
</evidence>
<evidence type="ECO:0000256" key="10">
    <source>
        <dbReference type="ARBA" id="ARBA00048968"/>
    </source>
</evidence>
<organism evidence="13 14">
    <name type="scientific">Priestia megaterium</name>
    <name type="common">Bacillus megaterium</name>
    <dbReference type="NCBI Taxonomy" id="1404"/>
    <lineage>
        <taxon>Bacteria</taxon>
        <taxon>Bacillati</taxon>
        <taxon>Bacillota</taxon>
        <taxon>Bacilli</taxon>
        <taxon>Bacillales</taxon>
        <taxon>Bacillaceae</taxon>
        <taxon>Priestia</taxon>
    </lineage>
</organism>
<keyword evidence="7" id="KW-0378">Hydrolase</keyword>
<keyword evidence="8" id="KW-0862">Zinc</keyword>
<comment type="function">
    <text evidence="3">Purine nucleoside enzyme that catalyzes the phosphorolysis of adenosine and inosine nucleosides, yielding D-ribose 1-phosphate and the respective free bases, adenine and hypoxanthine. Also catalyzes the phosphorolysis of S-methyl-5'-thioadenosine into adenine and S-methyl-5-thio-alpha-D-ribose 1-phosphate. Also has adenosine deaminase activity.</text>
</comment>
<evidence type="ECO:0000256" key="2">
    <source>
        <dbReference type="ARBA" id="ARBA00001947"/>
    </source>
</evidence>
<evidence type="ECO:0000256" key="7">
    <source>
        <dbReference type="ARBA" id="ARBA00022801"/>
    </source>
</evidence>
<dbReference type="NCBIfam" id="TIGR00726">
    <property type="entry name" value="peptidoglycan editing factor PgeF"/>
    <property type="match status" value="1"/>
</dbReference>
<evidence type="ECO:0000256" key="3">
    <source>
        <dbReference type="ARBA" id="ARBA00003215"/>
    </source>
</evidence>
<comment type="catalytic activity">
    <reaction evidence="11">
        <text>S-methyl-5'-thioadenosine + phosphate = 5-(methylsulfanyl)-alpha-D-ribose 1-phosphate + adenine</text>
        <dbReference type="Rhea" id="RHEA:11852"/>
        <dbReference type="ChEBI" id="CHEBI:16708"/>
        <dbReference type="ChEBI" id="CHEBI:17509"/>
        <dbReference type="ChEBI" id="CHEBI:43474"/>
        <dbReference type="ChEBI" id="CHEBI:58533"/>
        <dbReference type="EC" id="2.4.2.28"/>
    </reaction>
    <physiologicalReaction direction="left-to-right" evidence="11">
        <dbReference type="Rhea" id="RHEA:11853"/>
    </physiologicalReaction>
</comment>
<dbReference type="Gene3D" id="3.60.140.10">
    <property type="entry name" value="CNF1/YfiH-like putative cysteine hydrolases"/>
    <property type="match status" value="1"/>
</dbReference>
<evidence type="ECO:0000256" key="1">
    <source>
        <dbReference type="ARBA" id="ARBA00000553"/>
    </source>
</evidence>
<evidence type="ECO:0000256" key="8">
    <source>
        <dbReference type="ARBA" id="ARBA00022833"/>
    </source>
</evidence>
<sequence length="275" mass="30679">MEPFVLKNESFFSIESWIRQFPGLAAGMTTKNGGASKGNYETLNLGFHVGDDRSDVCINRGKVSELLKFPLNTWVGAEQTHGIHLKKISKADRGKGSNSYEDSFKDTDGFYTNEEGILLSLCFADCVPLFFIAPESRMIGIAHAGWKGTVGQIAKEMINAWGREGITPQQIFVAIGPSICKKCYIVDQRVINLVENTLVDVETLPYNLINDGQYSLDLREVNRQIIVNSGVPDINIQMTGFCSSCDKEFFSHRRDQGRTGRMVSFIGWKETTKSL</sequence>
<dbReference type="InterPro" id="IPR003730">
    <property type="entry name" value="Cu_polyphenol_OxRdtase"/>
</dbReference>
<comment type="similarity">
    <text evidence="4 12">Belongs to the purine nucleoside phosphorylase YfiH/LACC1 family.</text>
</comment>
<evidence type="ECO:0000313" key="13">
    <source>
        <dbReference type="EMBL" id="QIZ07372.1"/>
    </source>
</evidence>
<proteinExistence type="inferred from homology"/>
<evidence type="ECO:0000256" key="11">
    <source>
        <dbReference type="ARBA" id="ARBA00049893"/>
    </source>
</evidence>
<comment type="catalytic activity">
    <reaction evidence="9">
        <text>adenosine + H2O + H(+) = inosine + NH4(+)</text>
        <dbReference type="Rhea" id="RHEA:24408"/>
        <dbReference type="ChEBI" id="CHEBI:15377"/>
        <dbReference type="ChEBI" id="CHEBI:15378"/>
        <dbReference type="ChEBI" id="CHEBI:16335"/>
        <dbReference type="ChEBI" id="CHEBI:17596"/>
        <dbReference type="ChEBI" id="CHEBI:28938"/>
        <dbReference type="EC" id="3.5.4.4"/>
    </reaction>
    <physiologicalReaction direction="left-to-right" evidence="9">
        <dbReference type="Rhea" id="RHEA:24409"/>
    </physiologicalReaction>
</comment>
<dbReference type="CDD" id="cd16833">
    <property type="entry name" value="YfiH"/>
    <property type="match status" value="1"/>
</dbReference>
<dbReference type="GO" id="GO:0016787">
    <property type="term" value="F:hydrolase activity"/>
    <property type="evidence" value="ECO:0007669"/>
    <property type="project" value="UniProtKB-KW"/>
</dbReference>
<accession>A0A6H1P1P8</accession>
<comment type="catalytic activity">
    <reaction evidence="1">
        <text>inosine + phosphate = alpha-D-ribose 1-phosphate + hypoxanthine</text>
        <dbReference type="Rhea" id="RHEA:27646"/>
        <dbReference type="ChEBI" id="CHEBI:17368"/>
        <dbReference type="ChEBI" id="CHEBI:17596"/>
        <dbReference type="ChEBI" id="CHEBI:43474"/>
        <dbReference type="ChEBI" id="CHEBI:57720"/>
        <dbReference type="EC" id="2.4.2.1"/>
    </reaction>
    <physiologicalReaction direction="left-to-right" evidence="1">
        <dbReference type="Rhea" id="RHEA:27647"/>
    </physiologicalReaction>
</comment>
<keyword evidence="5" id="KW-0808">Transferase</keyword>
<evidence type="ECO:0000256" key="12">
    <source>
        <dbReference type="RuleBase" id="RU361274"/>
    </source>
</evidence>
<evidence type="ECO:0000256" key="6">
    <source>
        <dbReference type="ARBA" id="ARBA00022723"/>
    </source>
</evidence>
<dbReference type="GO" id="GO:0017061">
    <property type="term" value="F:S-methyl-5-thioadenosine phosphorylase activity"/>
    <property type="evidence" value="ECO:0007669"/>
    <property type="project" value="UniProtKB-EC"/>
</dbReference>
<dbReference type="InterPro" id="IPR011324">
    <property type="entry name" value="Cytotoxic_necrot_fac-like_cat"/>
</dbReference>